<dbReference type="GO" id="GO:0099536">
    <property type="term" value="P:synaptic signaling"/>
    <property type="evidence" value="ECO:0007669"/>
    <property type="project" value="TreeGrafter"/>
</dbReference>
<organism evidence="2 3">
    <name type="scientific">Etheostoma spectabile</name>
    <name type="common">orangethroat darter</name>
    <dbReference type="NCBI Taxonomy" id="54343"/>
    <lineage>
        <taxon>Eukaryota</taxon>
        <taxon>Metazoa</taxon>
        <taxon>Chordata</taxon>
        <taxon>Craniata</taxon>
        <taxon>Vertebrata</taxon>
        <taxon>Euteleostomi</taxon>
        <taxon>Actinopterygii</taxon>
        <taxon>Neopterygii</taxon>
        <taxon>Teleostei</taxon>
        <taxon>Neoteleostei</taxon>
        <taxon>Acanthomorphata</taxon>
        <taxon>Eupercaria</taxon>
        <taxon>Perciformes</taxon>
        <taxon>Percoidei</taxon>
        <taxon>Percidae</taxon>
        <taxon>Etheostomatinae</taxon>
        <taxon>Etheostoma</taxon>
    </lineage>
</organism>
<dbReference type="GO" id="GO:0042383">
    <property type="term" value="C:sarcolemma"/>
    <property type="evidence" value="ECO:0007669"/>
    <property type="project" value="TreeGrafter"/>
</dbReference>
<dbReference type="GO" id="GO:0045202">
    <property type="term" value="C:synapse"/>
    <property type="evidence" value="ECO:0007669"/>
    <property type="project" value="GOC"/>
</dbReference>
<sequence length="757" mass="87235">MVSGARPLEGQKIQETTTLLNTNWDKVNKLYQDRLKVNSVGEDISQLSTPDDASRLRTQLKLLNTRWANICKQLNEHKRRSAEARTATAALQENMGSMLGWLDKAECARVEELPAKKMAMEDLNSRYKQITLPADRQKDIRVINTRWAQLEIEGLLRELEKFQGQLDALSAWASSTRTTLERGPEEPPPRLIEEVQVKQPEVELVLEQADQLYKDSRPSQPDKVKHVKLREDWTVILELVRQHKERMAALLVAKKARSSQPESAVLAQFNKSWAELTDWLTMLDNMVQNKLDRLQTHWEDSQTKLSDRTKQLHNMLQDSTDWLDARKGVDHLIKRASERLESWQEITYTVEALKKQNAELKLFVKELEQWKGQVDETNALADKLLSLYASDDTHKVTQVNDNMVATWTHINRRVSDREAALEAALKLLQQFYLNLEKFLSWLTEAETTCNVLIDATNKDKMQEQPEAARNLLAQAHLDSEMASWKRLHMSLQELLNWLRLKSQQLEKEPPVGGDVPAVQTQLDTHRCFKRDLRAKEPVVTKALDDVGVFLSVLPRDTPSPEQRDISPEERAQNVGRVLRKEADDVVTKWDRLNADSDDWQRSLELALDRLMELQEAEDLVDGQLRQAEMVKEAWEPVGDLLINSLPEHIDRVKEFQEEIAPIKDDVVHMNQLASTFGPPDIQLSPCNLERIEELNTRWRLLQISISEHLKQLTDAHRDFGLLHGSVESPFEQGISPNNVPYYINSLVREVEDLLGWC</sequence>
<dbReference type="PANTHER" id="PTHR12268:SF25">
    <property type="entry name" value="DYSTROPHIN"/>
    <property type="match status" value="1"/>
</dbReference>
<gene>
    <name evidence="2" type="ORF">FQN60_006796</name>
</gene>
<dbReference type="PANTHER" id="PTHR12268">
    <property type="entry name" value="E3 UBIQUITIN-PROTEIN LIGASE KCMF1"/>
    <property type="match status" value="1"/>
</dbReference>
<dbReference type="AlphaFoldDB" id="A0A5J5CFA6"/>
<dbReference type="CDD" id="cd00176">
    <property type="entry name" value="SPEC"/>
    <property type="match status" value="1"/>
</dbReference>
<dbReference type="GO" id="GO:0090257">
    <property type="term" value="P:regulation of muscle system process"/>
    <property type="evidence" value="ECO:0007669"/>
    <property type="project" value="TreeGrafter"/>
</dbReference>
<dbReference type="GO" id="GO:0007519">
    <property type="term" value="P:skeletal muscle tissue development"/>
    <property type="evidence" value="ECO:0007669"/>
    <property type="project" value="TreeGrafter"/>
</dbReference>
<dbReference type="SMART" id="SM00150">
    <property type="entry name" value="SPEC"/>
    <property type="match status" value="4"/>
</dbReference>
<proteinExistence type="predicted"/>
<accession>A0A5J5CFA6</accession>
<dbReference type="InterPro" id="IPR050774">
    <property type="entry name" value="KCMF1/Dystrophin"/>
</dbReference>
<dbReference type="GO" id="GO:0048666">
    <property type="term" value="P:neuron development"/>
    <property type="evidence" value="ECO:0007669"/>
    <property type="project" value="TreeGrafter"/>
</dbReference>
<protein>
    <submittedName>
        <fullName evidence="2">Uncharacterized protein</fullName>
    </submittedName>
</protein>
<dbReference type="InterPro" id="IPR002017">
    <property type="entry name" value="Spectrin_repeat"/>
</dbReference>
<name>A0A5J5CFA6_9PERO</name>
<dbReference type="SUPFAM" id="SSF46966">
    <property type="entry name" value="Spectrin repeat"/>
    <property type="match status" value="4"/>
</dbReference>
<keyword evidence="1" id="KW-0175">Coiled coil</keyword>
<dbReference type="GO" id="GO:0055001">
    <property type="term" value="P:muscle cell development"/>
    <property type="evidence" value="ECO:0007669"/>
    <property type="project" value="TreeGrafter"/>
</dbReference>
<keyword evidence="3" id="KW-1185">Reference proteome</keyword>
<dbReference type="FunFam" id="1.20.58.60:FF:000056">
    <property type="entry name" value="utrophin isoform X1"/>
    <property type="match status" value="1"/>
</dbReference>
<evidence type="ECO:0000256" key="1">
    <source>
        <dbReference type="SAM" id="Coils"/>
    </source>
</evidence>
<comment type="caution">
    <text evidence="2">The sequence shown here is derived from an EMBL/GenBank/DDBJ whole genome shotgun (WGS) entry which is preliminary data.</text>
</comment>
<reference evidence="2 3" key="1">
    <citation type="submission" date="2019-08" db="EMBL/GenBank/DDBJ databases">
        <title>A chromosome-level genome assembly, high-density linkage maps, and genome scans reveal the genomic architecture of hybrid incompatibilities underlying speciation via character displacement in darters (Percidae: Etheostominae).</title>
        <authorList>
            <person name="Moran R.L."/>
            <person name="Catchen J.M."/>
            <person name="Fuller R.C."/>
        </authorList>
    </citation>
    <scope>NUCLEOTIDE SEQUENCE [LARGE SCALE GENOMIC DNA]</scope>
    <source>
        <strain evidence="2">EspeVRDwgs_2016</strain>
        <tissue evidence="2">Muscle</tissue>
    </source>
</reference>
<evidence type="ECO:0000313" key="2">
    <source>
        <dbReference type="EMBL" id="KAA8579703.1"/>
    </source>
</evidence>
<dbReference type="Proteomes" id="UP000327493">
    <property type="component" value="Chromosome 24"/>
</dbReference>
<dbReference type="InterPro" id="IPR018159">
    <property type="entry name" value="Spectrin/alpha-actinin"/>
</dbReference>
<evidence type="ECO:0000313" key="3">
    <source>
        <dbReference type="Proteomes" id="UP000327493"/>
    </source>
</evidence>
<dbReference type="Gene3D" id="1.20.58.60">
    <property type="match status" value="4"/>
</dbReference>
<feature type="coiled-coil region" evidence="1">
    <location>
        <begin position="596"/>
        <end position="633"/>
    </location>
</feature>
<dbReference type="EMBL" id="VOFY01000024">
    <property type="protein sequence ID" value="KAA8579703.1"/>
    <property type="molecule type" value="Genomic_DNA"/>
</dbReference>
<dbReference type="Pfam" id="PF00435">
    <property type="entry name" value="Spectrin"/>
    <property type="match status" value="2"/>
</dbReference>